<dbReference type="KEGG" id="als:DJ013_06885"/>
<dbReference type="AlphaFoldDB" id="A0A2Z4G9P1"/>
<keyword evidence="1" id="KW-0472">Membrane</keyword>
<sequence>MKLQQIYLGVVLLAFLIGLLNFKSLVFSVRLLCVLLGIVFIVETSGYTLREVIGINNQFLFHIYGPIEYMFLSYLYYSHLKSQSQKKFILLSIPLFLLLSISTSLFFQELTETPYNFLLRCFLIILFCLLYFAQLYKSSEVFDIYRIPLFWISVGHFIFYGGSFFLMGLIDEIEKIDIGIAKSLFQINTYLNIFLYSMFIIAFTCNRKKRV</sequence>
<name>A0A2Z4G9P1_9BACT</name>
<evidence type="ECO:0000313" key="3">
    <source>
        <dbReference type="Proteomes" id="UP000249873"/>
    </source>
</evidence>
<keyword evidence="1" id="KW-1133">Transmembrane helix</keyword>
<evidence type="ECO:0000313" key="2">
    <source>
        <dbReference type="EMBL" id="AWV97906.1"/>
    </source>
</evidence>
<dbReference type="OrthoDB" id="651989at2"/>
<feature type="transmembrane region" description="Helical" evidence="1">
    <location>
        <begin position="89"/>
        <end position="107"/>
    </location>
</feature>
<protein>
    <submittedName>
        <fullName evidence="2">Uncharacterized protein</fullName>
    </submittedName>
</protein>
<feature type="transmembrane region" description="Helical" evidence="1">
    <location>
        <begin position="113"/>
        <end position="132"/>
    </location>
</feature>
<dbReference type="EMBL" id="CP029480">
    <property type="protein sequence ID" value="AWV97906.1"/>
    <property type="molecule type" value="Genomic_DNA"/>
</dbReference>
<feature type="transmembrane region" description="Helical" evidence="1">
    <location>
        <begin position="29"/>
        <end position="47"/>
    </location>
</feature>
<keyword evidence="1" id="KW-0812">Transmembrane</keyword>
<feature type="transmembrane region" description="Helical" evidence="1">
    <location>
        <begin position="187"/>
        <end position="205"/>
    </location>
</feature>
<accession>A0A2Z4G9P1</accession>
<feature type="transmembrane region" description="Helical" evidence="1">
    <location>
        <begin position="144"/>
        <end position="167"/>
    </location>
</feature>
<reference evidence="2 3" key="1">
    <citation type="submission" date="2018-05" db="EMBL/GenBank/DDBJ databases">
        <title>Complete genome sequence of Arcticibacterium luteifluviistationis SM1504T, a cytophagaceae bacterium isolated from Arctic surface seawater.</title>
        <authorList>
            <person name="Li Y."/>
            <person name="Qin Q.-L."/>
        </authorList>
    </citation>
    <scope>NUCLEOTIDE SEQUENCE [LARGE SCALE GENOMIC DNA]</scope>
    <source>
        <strain evidence="2 3">SM1504</strain>
    </source>
</reference>
<feature type="transmembrane region" description="Helical" evidence="1">
    <location>
        <begin position="59"/>
        <end position="77"/>
    </location>
</feature>
<organism evidence="2 3">
    <name type="scientific">Arcticibacterium luteifluviistationis</name>
    <dbReference type="NCBI Taxonomy" id="1784714"/>
    <lineage>
        <taxon>Bacteria</taxon>
        <taxon>Pseudomonadati</taxon>
        <taxon>Bacteroidota</taxon>
        <taxon>Cytophagia</taxon>
        <taxon>Cytophagales</taxon>
        <taxon>Leadbetterellaceae</taxon>
        <taxon>Arcticibacterium</taxon>
    </lineage>
</organism>
<proteinExistence type="predicted"/>
<dbReference type="Proteomes" id="UP000249873">
    <property type="component" value="Chromosome"/>
</dbReference>
<keyword evidence="3" id="KW-1185">Reference proteome</keyword>
<evidence type="ECO:0000256" key="1">
    <source>
        <dbReference type="SAM" id="Phobius"/>
    </source>
</evidence>
<feature type="transmembrane region" description="Helical" evidence="1">
    <location>
        <begin position="6"/>
        <end position="22"/>
    </location>
</feature>
<gene>
    <name evidence="2" type="ORF">DJ013_06885</name>
</gene>